<dbReference type="EMBL" id="FTNE01000001">
    <property type="protein sequence ID" value="SIQ08655.1"/>
    <property type="molecule type" value="Genomic_DNA"/>
</dbReference>
<evidence type="ECO:0000313" key="2">
    <source>
        <dbReference type="EMBL" id="SIQ08655.1"/>
    </source>
</evidence>
<dbReference type="InterPro" id="IPR010921">
    <property type="entry name" value="Trp_repressor/repl_initiator"/>
</dbReference>
<dbReference type="OrthoDB" id="9803878at2"/>
<proteinExistence type="predicted"/>
<comment type="caution">
    <text evidence="2">The sequence shown here is derived from an EMBL/GenBank/DDBJ whole genome shotgun (WGS) entry which is preliminary data.</text>
</comment>
<protein>
    <submittedName>
        <fullName evidence="2">Transposase</fullName>
    </submittedName>
</protein>
<feature type="region of interest" description="Disordered" evidence="1">
    <location>
        <begin position="65"/>
        <end position="84"/>
    </location>
</feature>
<dbReference type="GO" id="GO:0043565">
    <property type="term" value="F:sequence-specific DNA binding"/>
    <property type="evidence" value="ECO:0007669"/>
    <property type="project" value="InterPro"/>
</dbReference>
<organism evidence="2 3">
    <name type="scientific">Acidiphilium rubrum</name>
    <dbReference type="NCBI Taxonomy" id="526"/>
    <lineage>
        <taxon>Bacteria</taxon>
        <taxon>Pseudomonadati</taxon>
        <taxon>Pseudomonadota</taxon>
        <taxon>Alphaproteobacteria</taxon>
        <taxon>Acetobacterales</taxon>
        <taxon>Acidocellaceae</taxon>
        <taxon>Acidiphilium</taxon>
    </lineage>
</organism>
<sequence>MTNIRKKHGAAFKAKGTMAAIREEGTIAELASRYGVHASQIHAWKKVVQEGVRGQFDGEKDRLLVSAKHEPGGKHDFDRAEKHG</sequence>
<dbReference type="AlphaFoldDB" id="A0A8G2CHQ2"/>
<name>A0A8G2CHQ2_ACIRU</name>
<dbReference type="SUPFAM" id="SSF48295">
    <property type="entry name" value="TrpR-like"/>
    <property type="match status" value="1"/>
</dbReference>
<evidence type="ECO:0000313" key="3">
    <source>
        <dbReference type="Proteomes" id="UP000186308"/>
    </source>
</evidence>
<reference evidence="2 3" key="1">
    <citation type="submission" date="2017-01" db="EMBL/GenBank/DDBJ databases">
        <authorList>
            <person name="Varghese N."/>
            <person name="Submissions S."/>
        </authorList>
    </citation>
    <scope>NUCLEOTIDE SEQUENCE [LARGE SCALE GENOMIC DNA]</scope>
    <source>
        <strain evidence="2 3">ATCC 35905</strain>
    </source>
</reference>
<gene>
    <name evidence="2" type="ORF">SAMN05421828_101215</name>
</gene>
<dbReference type="RefSeq" id="WP_029312441.1">
    <property type="nucleotide sequence ID" value="NZ_FTNE01000001.1"/>
</dbReference>
<keyword evidence="3" id="KW-1185">Reference proteome</keyword>
<accession>A0A8G2CHQ2</accession>
<dbReference type="Proteomes" id="UP000186308">
    <property type="component" value="Unassembled WGS sequence"/>
</dbReference>
<evidence type="ECO:0000256" key="1">
    <source>
        <dbReference type="SAM" id="MobiDB-lite"/>
    </source>
</evidence>